<accession>A0ABN1JDS0</accession>
<gene>
    <name evidence="1" type="ORF">GCM10008906_12740</name>
</gene>
<reference evidence="1 2" key="1">
    <citation type="journal article" date="2019" name="Int. J. Syst. Evol. Microbiol.">
        <title>The Global Catalogue of Microorganisms (GCM) 10K type strain sequencing project: providing services to taxonomists for standard genome sequencing and annotation.</title>
        <authorList>
            <consortium name="The Broad Institute Genomics Platform"/>
            <consortium name="The Broad Institute Genome Sequencing Center for Infectious Disease"/>
            <person name="Wu L."/>
            <person name="Ma J."/>
        </authorList>
    </citation>
    <scope>NUCLEOTIDE SEQUENCE [LARGE SCALE GENOMIC DNA]</scope>
    <source>
        <strain evidence="1 2">JCM 1407</strain>
    </source>
</reference>
<name>A0ABN1JDS0_9CLOT</name>
<dbReference type="RefSeq" id="WP_343760013.1">
    <property type="nucleotide sequence ID" value="NZ_BAAACG010000008.1"/>
</dbReference>
<organism evidence="1 2">
    <name type="scientific">Clostridium oceanicum</name>
    <dbReference type="NCBI Taxonomy" id="1543"/>
    <lineage>
        <taxon>Bacteria</taxon>
        <taxon>Bacillati</taxon>
        <taxon>Bacillota</taxon>
        <taxon>Clostridia</taxon>
        <taxon>Eubacteriales</taxon>
        <taxon>Clostridiaceae</taxon>
        <taxon>Clostridium</taxon>
    </lineage>
</organism>
<proteinExistence type="predicted"/>
<evidence type="ECO:0000313" key="1">
    <source>
        <dbReference type="EMBL" id="GAA0737057.1"/>
    </source>
</evidence>
<protein>
    <submittedName>
        <fullName evidence="1">Uncharacterized protein</fullName>
    </submittedName>
</protein>
<comment type="caution">
    <text evidence="1">The sequence shown here is derived from an EMBL/GenBank/DDBJ whole genome shotgun (WGS) entry which is preliminary data.</text>
</comment>
<evidence type="ECO:0000313" key="2">
    <source>
        <dbReference type="Proteomes" id="UP001501510"/>
    </source>
</evidence>
<sequence>MHNKNKRFKLEDVKDIQVGDLPSAKLGIIDSLSGDDIHKNSIESNKMASYIKGHELGTEIENLLKGDQRSY</sequence>
<dbReference type="EMBL" id="BAAACG010000008">
    <property type="protein sequence ID" value="GAA0737057.1"/>
    <property type="molecule type" value="Genomic_DNA"/>
</dbReference>
<keyword evidence="2" id="KW-1185">Reference proteome</keyword>
<dbReference type="Proteomes" id="UP001501510">
    <property type="component" value="Unassembled WGS sequence"/>
</dbReference>